<reference evidence="3 4" key="1">
    <citation type="journal article" date="2018" name="Appl. Microbiol. Biotechnol.">
        <title>Co-cultivation of the strictly anaerobic methanogen Methanosarcina barkeri with aerobic methanotrophs in an oxygen-limited membrane bioreactor.</title>
        <authorList>
            <person name="In 't Zandt M.H."/>
            <person name="van den Bosch T.J.M."/>
            <person name="Rijkers R."/>
            <person name="van Kessel M.A.H.J."/>
            <person name="Jetten M.S.M."/>
            <person name="Welte C.U."/>
        </authorList>
    </citation>
    <scope>NUCLEOTIDE SEQUENCE [LARGE SCALE GENOMIC DNA]</scope>
    <source>
        <strain evidence="3 4">DSM 17706</strain>
    </source>
</reference>
<dbReference type="GO" id="GO:0016757">
    <property type="term" value="F:glycosyltransferase activity"/>
    <property type="evidence" value="ECO:0007669"/>
    <property type="project" value="InterPro"/>
</dbReference>
<dbReference type="AlphaFoldDB" id="A0A2U1SRR0"/>
<comment type="caution">
    <text evidence="3">The sequence shown here is derived from an EMBL/GenBank/DDBJ whole genome shotgun (WGS) entry which is preliminary data.</text>
</comment>
<organism evidence="3 4">
    <name type="scientific">Methylosinus sporium</name>
    <dbReference type="NCBI Taxonomy" id="428"/>
    <lineage>
        <taxon>Bacteria</taxon>
        <taxon>Pseudomonadati</taxon>
        <taxon>Pseudomonadota</taxon>
        <taxon>Alphaproteobacteria</taxon>
        <taxon>Hyphomicrobiales</taxon>
        <taxon>Methylocystaceae</taxon>
        <taxon>Methylosinus</taxon>
    </lineage>
</organism>
<name>A0A2U1SRR0_METSR</name>
<dbReference type="Pfam" id="PF00534">
    <property type="entry name" value="Glycos_transf_1"/>
    <property type="match status" value="1"/>
</dbReference>
<feature type="domain" description="Glycosyl transferase family 1" evidence="2">
    <location>
        <begin position="304"/>
        <end position="424"/>
    </location>
</feature>
<keyword evidence="3" id="KW-0808">Transferase</keyword>
<protein>
    <submittedName>
        <fullName evidence="3">Glycosyltransferase family 1 protein</fullName>
    </submittedName>
</protein>
<evidence type="ECO:0000256" key="1">
    <source>
        <dbReference type="SAM" id="MobiDB-lite"/>
    </source>
</evidence>
<dbReference type="PANTHER" id="PTHR46401:SF9">
    <property type="entry name" value="MANNOSYLTRANSFERASE A"/>
    <property type="match status" value="1"/>
</dbReference>
<sequence>MHTTPDLLNDGRSFAPAVGVEPPQDDATRIALYLATQIQKEHLELHRQRVAGAIDPVTAHCYLKIKEFYWTTARLLGFAHLHDGTRARIPHPPRPPLPPSLRGEDPTSAILGAATPRLFIDVTPTYRYGGNQGIQRVVREIAKRSLRSDGSLPVVIENGRLAPYFAAQKPHPPIAFRKGDKLLIFDASWLATDEYVPIIERLTAAGGQLVTLVHDLIPLTQPLSVSAPMTEKFEHWFEAVVLKSDRILCVSRSAADDLVSYVTREGSRTKPDLRIGWWRLGADFDEQTDARVSAEASDIMAGATPIFLSVGTLEPRKAYPIALEAFDILWRANVVDARYVIVGHAGWQSEALQREITNHPEFGRRLFWLKDASDADLRLRYERARGLIFPSTVEGFGLPLVEAGRRGLPVIASDIPVFHEIGGADVRYFDLLDPVALAGEILRLSREASTSVRASHITWDDSAQALFDLIWTDAYPARMPGAISEPGSAAMTDQLRAV</sequence>
<keyword evidence="4" id="KW-1185">Reference proteome</keyword>
<dbReference type="EMBL" id="PUIV01000010">
    <property type="protein sequence ID" value="PWB94273.1"/>
    <property type="molecule type" value="Genomic_DNA"/>
</dbReference>
<evidence type="ECO:0000313" key="4">
    <source>
        <dbReference type="Proteomes" id="UP000245137"/>
    </source>
</evidence>
<dbReference type="CDD" id="cd03809">
    <property type="entry name" value="GT4_MtfB-like"/>
    <property type="match status" value="1"/>
</dbReference>
<dbReference type="InterPro" id="IPR001296">
    <property type="entry name" value="Glyco_trans_1"/>
</dbReference>
<dbReference type="OrthoDB" id="9790710at2"/>
<feature type="region of interest" description="Disordered" evidence="1">
    <location>
        <begin position="1"/>
        <end position="21"/>
    </location>
</feature>
<dbReference type="SUPFAM" id="SSF53756">
    <property type="entry name" value="UDP-Glycosyltransferase/glycogen phosphorylase"/>
    <property type="match status" value="1"/>
</dbReference>
<dbReference type="Gene3D" id="3.40.50.2000">
    <property type="entry name" value="Glycogen Phosphorylase B"/>
    <property type="match status" value="1"/>
</dbReference>
<evidence type="ECO:0000313" key="3">
    <source>
        <dbReference type="EMBL" id="PWB94273.1"/>
    </source>
</evidence>
<gene>
    <name evidence="3" type="ORF">C5689_08795</name>
</gene>
<accession>A0A2U1SRR0</accession>
<dbReference type="PANTHER" id="PTHR46401">
    <property type="entry name" value="GLYCOSYLTRANSFERASE WBBK-RELATED"/>
    <property type="match status" value="1"/>
</dbReference>
<evidence type="ECO:0000259" key="2">
    <source>
        <dbReference type="Pfam" id="PF00534"/>
    </source>
</evidence>
<proteinExistence type="predicted"/>
<dbReference type="Proteomes" id="UP000245137">
    <property type="component" value="Unassembled WGS sequence"/>
</dbReference>